<evidence type="ECO:0000313" key="1">
    <source>
        <dbReference type="EMBL" id="AMO96759.1"/>
    </source>
</evidence>
<sequence length="104" mass="11840">MYTVVETEIFQQYASAIWSEVEREELINWIAAHPLSGDVIPGTGGLRKVRYARDGMGKRGGARVIYYNLLGNGEIWLLIAYTKTKFDKLPASFLNKLREEIHHG</sequence>
<protein>
    <submittedName>
        <fullName evidence="1">Putative helix-turn-helix domain protein</fullName>
    </submittedName>
</protein>
<reference evidence="1 2" key="1">
    <citation type="submission" date="2015-11" db="EMBL/GenBank/DDBJ databases">
        <title>Exploring the genomic traits of fungus-feeding bacterial genus Collimonas.</title>
        <authorList>
            <person name="Song C."/>
            <person name="Schmidt R."/>
            <person name="de Jager V."/>
            <person name="Krzyzanowska D."/>
            <person name="Jongedijk E."/>
            <person name="Cankar K."/>
            <person name="Beekwilder J."/>
            <person name="van Veen A."/>
            <person name="de Boer W."/>
            <person name="van Veen J.A."/>
            <person name="Garbeva P."/>
        </authorList>
    </citation>
    <scope>NUCLEOTIDE SEQUENCE [LARGE SCALE GENOMIC DNA]</scope>
    <source>
        <strain evidence="1 2">Ter6</strain>
    </source>
</reference>
<name>A0A127PG34_9BURK</name>
<dbReference type="PIRSF" id="PIRSF039032">
    <property type="entry name" value="HigB-2"/>
    <property type="match status" value="1"/>
</dbReference>
<dbReference type="AlphaFoldDB" id="A0A127PG34"/>
<proteinExistence type="predicted"/>
<dbReference type="PATRIC" id="fig|158899.10.peg.4118"/>
<accession>A0A127PG34</accession>
<dbReference type="OrthoDB" id="197283at2"/>
<dbReference type="EMBL" id="CP013232">
    <property type="protein sequence ID" value="AMO96759.1"/>
    <property type="molecule type" value="Genomic_DNA"/>
</dbReference>
<dbReference type="RefSeq" id="WP_061541251.1">
    <property type="nucleotide sequence ID" value="NZ_CP013232.1"/>
</dbReference>
<evidence type="ECO:0000313" key="2">
    <source>
        <dbReference type="Proteomes" id="UP000072421"/>
    </source>
</evidence>
<dbReference type="InterPro" id="IPR009387">
    <property type="entry name" value="HigB-2"/>
</dbReference>
<dbReference type="Proteomes" id="UP000072421">
    <property type="component" value="Chromosome"/>
</dbReference>
<gene>
    <name evidence="1" type="ORF">CFter6_4153</name>
</gene>
<organism evidence="1">
    <name type="scientific">Collimonas fungivorans</name>
    <dbReference type="NCBI Taxonomy" id="158899"/>
    <lineage>
        <taxon>Bacteria</taxon>
        <taxon>Pseudomonadati</taxon>
        <taxon>Pseudomonadota</taxon>
        <taxon>Betaproteobacteria</taxon>
        <taxon>Burkholderiales</taxon>
        <taxon>Oxalobacteraceae</taxon>
        <taxon>Collimonas</taxon>
    </lineage>
</organism>